<keyword evidence="2" id="KW-0496">Mitochondrion</keyword>
<dbReference type="EMBL" id="LKAM01000032">
    <property type="protein sequence ID" value="KUM45112.1"/>
    <property type="molecule type" value="Genomic_DNA"/>
</dbReference>
<accession>A0A117NFE8</accession>
<proteinExistence type="predicted"/>
<comment type="caution">
    <text evidence="2">The sequence shown here is derived from an EMBL/GenBank/DDBJ whole genome shotgun (WGS) entry which is preliminary data.</text>
</comment>
<dbReference type="InterPro" id="IPR058912">
    <property type="entry name" value="HTH_animal"/>
</dbReference>
<dbReference type="AlphaFoldDB" id="A0A117NFE8"/>
<gene>
    <name evidence="2" type="ORF">ABT39_MTgene4059</name>
</gene>
<protein>
    <recommendedName>
        <fullName evidence="1">Helix-turn-helix domain-containing protein</fullName>
    </recommendedName>
</protein>
<feature type="domain" description="Helix-turn-helix" evidence="1">
    <location>
        <begin position="459"/>
        <end position="518"/>
    </location>
</feature>
<dbReference type="PANTHER" id="PTHR21301">
    <property type="entry name" value="REVERSE TRANSCRIPTASE"/>
    <property type="match status" value="1"/>
</dbReference>
<geneLocation type="mitochondrion" evidence="2"/>
<name>A0A117NFE8_PICGL</name>
<evidence type="ECO:0000313" key="2">
    <source>
        <dbReference type="EMBL" id="KUM45112.1"/>
    </source>
</evidence>
<reference evidence="2" key="1">
    <citation type="journal article" date="2015" name="Genome Biol. Evol.">
        <title>Organellar Genomes of White Spruce (Picea glauca): Assembly and Annotation.</title>
        <authorList>
            <person name="Jackman S.D."/>
            <person name="Warren R.L."/>
            <person name="Gibb E.A."/>
            <person name="Vandervalk B.P."/>
            <person name="Mohamadi H."/>
            <person name="Chu J."/>
            <person name="Raymond A."/>
            <person name="Pleasance S."/>
            <person name="Coope R."/>
            <person name="Wildung M.R."/>
            <person name="Ritland C.E."/>
            <person name="Bousquet J."/>
            <person name="Jones S.J."/>
            <person name="Bohlmann J."/>
            <person name="Birol I."/>
        </authorList>
    </citation>
    <scope>NUCLEOTIDE SEQUENCE [LARGE SCALE GENOMIC DNA]</scope>
    <source>
        <tissue evidence="2">Flushing bud</tissue>
    </source>
</reference>
<dbReference type="PANTHER" id="PTHR21301:SF10">
    <property type="entry name" value="REVERSE TRANSCRIPTASE DOMAIN-CONTAINING PROTEIN"/>
    <property type="match status" value="1"/>
</dbReference>
<evidence type="ECO:0000259" key="1">
    <source>
        <dbReference type="Pfam" id="PF26215"/>
    </source>
</evidence>
<organism evidence="2">
    <name type="scientific">Picea glauca</name>
    <name type="common">White spruce</name>
    <name type="synonym">Pinus glauca</name>
    <dbReference type="NCBI Taxonomy" id="3330"/>
    <lineage>
        <taxon>Eukaryota</taxon>
        <taxon>Viridiplantae</taxon>
        <taxon>Streptophyta</taxon>
        <taxon>Embryophyta</taxon>
        <taxon>Tracheophyta</taxon>
        <taxon>Spermatophyta</taxon>
        <taxon>Pinopsida</taxon>
        <taxon>Pinidae</taxon>
        <taxon>Conifers I</taxon>
        <taxon>Pinales</taxon>
        <taxon>Pinaceae</taxon>
        <taxon>Picea</taxon>
    </lineage>
</organism>
<sequence>MTVSQLDRRISNNSIHNLSSVHLPYTQIKFLGLGHKYIPRPPPMSRSDILKEYEAFSRLCRLRRYFRLSKEDSFDPFKLPNPLWEPPLHAPELEHALSSGLWTLQNRMAVTDFKSKPRFSRSQLLALRRLRRLPIVIKPADKNLGLVVLDRDKYIAEGDRQLSDRNVYSPVTSVPWTAMRASLRQLQARYRHLLSIDHWKFILQVDIQHSRACVLYFIWKVQKNPPVGRPICSYNGYMLEPLSKYLHHKLLDTLLAQPNHLPDSLSLLQVIEAERFPADCLLVTFDVESLYPSIPTQEGLLALRDMLSQCTVQSFSSEEVDFLVSAAELVLRWHFLEFNGRFYQQIRGTAMGSNFAVVYACLFLCHLEQEVQRRLPTPEMSFFKRFIDDAFLVWEGSRDRLQDYLDCYQSIYPDNIRITTCISNASVNLLDVVLFKGPDFELSRKLSTRCYQKQLNAYQYIPFTSWHPRHQKSAFVLNELKRYLLRESDQSGFLKLRRLFYSRLRARGYPPDFLQACFSQVNWNQRDALLHQVCARGPIQHSGLKRAPLVLKLDFCESTRALNLGGTLNPKLHGFFQRHPLLQHIPKPLICWRNPRKLGTFIMSSTLRDPQP</sequence>
<dbReference type="Pfam" id="PF26215">
    <property type="entry name" value="HTH_animal"/>
    <property type="match status" value="1"/>
</dbReference>